<dbReference type="PANTHER" id="PTHR23320">
    <property type="entry name" value="MEMBRANE-SPANNING 4-DOMAINS SUBFAMILY A MS4A -RELATED"/>
    <property type="match status" value="1"/>
</dbReference>
<comment type="similarity">
    <text evidence="2">Belongs to the MS4A family.</text>
</comment>
<evidence type="ECO:0008006" key="10">
    <source>
        <dbReference type="Google" id="ProtNLM"/>
    </source>
</evidence>
<organism evidence="8 9">
    <name type="scientific">Ovis ammon polii</name>
    <dbReference type="NCBI Taxonomy" id="230172"/>
    <lineage>
        <taxon>Eukaryota</taxon>
        <taxon>Metazoa</taxon>
        <taxon>Chordata</taxon>
        <taxon>Craniata</taxon>
        <taxon>Vertebrata</taxon>
        <taxon>Euteleostomi</taxon>
        <taxon>Mammalia</taxon>
        <taxon>Eutheria</taxon>
        <taxon>Laurasiatheria</taxon>
        <taxon>Artiodactyla</taxon>
        <taxon>Ruminantia</taxon>
        <taxon>Pecora</taxon>
        <taxon>Bovidae</taxon>
        <taxon>Caprinae</taxon>
        <taxon>Ovis</taxon>
    </lineage>
</organism>
<evidence type="ECO:0000313" key="8">
    <source>
        <dbReference type="EMBL" id="KAI4537191.1"/>
    </source>
</evidence>
<accession>A0AAD4Y8A1</accession>
<dbReference type="InterPro" id="IPR030417">
    <property type="entry name" value="MS4A"/>
</dbReference>
<feature type="transmembrane region" description="Helical" evidence="7">
    <location>
        <begin position="621"/>
        <end position="641"/>
    </location>
</feature>
<dbReference type="Pfam" id="PF04103">
    <property type="entry name" value="CD20"/>
    <property type="match status" value="3"/>
</dbReference>
<feature type="transmembrane region" description="Helical" evidence="7">
    <location>
        <begin position="226"/>
        <end position="247"/>
    </location>
</feature>
<reference evidence="8" key="1">
    <citation type="submission" date="2022-03" db="EMBL/GenBank/DDBJ databases">
        <title>Genomic analyses of argali, domestic sheep and their hybrids provide insights into chromosomal evolution, heterosis and genetic basis of agronomic traits.</title>
        <authorList>
            <person name="Li M."/>
        </authorList>
    </citation>
    <scope>NUCLEOTIDE SEQUENCE</scope>
    <source>
        <strain evidence="8">CAU-MHL-2022a</strain>
        <tissue evidence="8">Skin</tissue>
    </source>
</reference>
<dbReference type="Proteomes" id="UP001214576">
    <property type="component" value="Unassembled WGS sequence"/>
</dbReference>
<dbReference type="PANTHER" id="PTHR23320:SF10">
    <property type="entry name" value="MEMBRANE-SPANNING 4-DOMAINS SUBFAMILY A MEMBER 14"/>
    <property type="match status" value="1"/>
</dbReference>
<evidence type="ECO:0000256" key="5">
    <source>
        <dbReference type="ARBA" id="ARBA00023136"/>
    </source>
</evidence>
<keyword evidence="4 7" id="KW-1133">Transmembrane helix</keyword>
<comment type="subcellular location">
    <subcellularLocation>
        <location evidence="1">Membrane</location>
        <topology evidence="1">Multi-pass membrane protein</topology>
    </subcellularLocation>
</comment>
<evidence type="ECO:0000256" key="1">
    <source>
        <dbReference type="ARBA" id="ARBA00004141"/>
    </source>
</evidence>
<dbReference type="InterPro" id="IPR007237">
    <property type="entry name" value="CD20-like"/>
</dbReference>
<name>A0AAD4Y8A1_OVIAM</name>
<gene>
    <name evidence="8" type="ORF">MG293_012054</name>
</gene>
<evidence type="ECO:0000256" key="4">
    <source>
        <dbReference type="ARBA" id="ARBA00022989"/>
    </source>
</evidence>
<dbReference type="AlphaFoldDB" id="A0AAD4Y8A1"/>
<comment type="caution">
    <text evidence="8">The sequence shown here is derived from an EMBL/GenBank/DDBJ whole genome shotgun (WGS) entry which is preliminary data.</text>
</comment>
<dbReference type="GO" id="GO:0007166">
    <property type="term" value="P:cell surface receptor signaling pathway"/>
    <property type="evidence" value="ECO:0007669"/>
    <property type="project" value="TreeGrafter"/>
</dbReference>
<dbReference type="EMBL" id="JAKZEL010000014">
    <property type="protein sequence ID" value="KAI4537191.1"/>
    <property type="molecule type" value="Genomic_DNA"/>
</dbReference>
<keyword evidence="9" id="KW-1185">Reference proteome</keyword>
<feature type="transmembrane region" description="Helical" evidence="7">
    <location>
        <begin position="91"/>
        <end position="121"/>
    </location>
</feature>
<dbReference type="GO" id="GO:0005886">
    <property type="term" value="C:plasma membrane"/>
    <property type="evidence" value="ECO:0007669"/>
    <property type="project" value="TreeGrafter"/>
</dbReference>
<feature type="transmembrane region" description="Helical" evidence="7">
    <location>
        <begin position="162"/>
        <end position="186"/>
    </location>
</feature>
<feature type="transmembrane region" description="Helical" evidence="7">
    <location>
        <begin position="49"/>
        <end position="71"/>
    </location>
</feature>
<evidence type="ECO:0000256" key="2">
    <source>
        <dbReference type="ARBA" id="ARBA00009565"/>
    </source>
</evidence>
<feature type="region of interest" description="Disordered" evidence="6">
    <location>
        <begin position="555"/>
        <end position="600"/>
    </location>
</feature>
<proteinExistence type="inferred from homology"/>
<keyword evidence="5 7" id="KW-0472">Membrane</keyword>
<protein>
    <recommendedName>
        <fullName evidence="10">Membrane-spanning 4-domains subfamily A member 14</fullName>
    </recommendedName>
</protein>
<feature type="transmembrane region" description="Helical" evidence="7">
    <location>
        <begin position="192"/>
        <end position="214"/>
    </location>
</feature>
<feature type="region of interest" description="Disordered" evidence="6">
    <location>
        <begin position="429"/>
        <end position="462"/>
    </location>
</feature>
<feature type="transmembrane region" description="Helical" evidence="7">
    <location>
        <begin position="672"/>
        <end position="691"/>
    </location>
</feature>
<evidence type="ECO:0000256" key="6">
    <source>
        <dbReference type="SAM" id="MobiDB-lite"/>
    </source>
</evidence>
<evidence type="ECO:0000256" key="3">
    <source>
        <dbReference type="ARBA" id="ARBA00022692"/>
    </source>
</evidence>
<evidence type="ECO:0000256" key="7">
    <source>
        <dbReference type="SAM" id="Phobius"/>
    </source>
</evidence>
<evidence type="ECO:0000313" key="9">
    <source>
        <dbReference type="Proteomes" id="UP001214576"/>
    </source>
</evidence>
<sequence>MPSPLKLMTDRAFDAFTPKGVVISKSEKPGQVYQKEDDLPKGLPKEATVLGTIQILCFLVISSLGVILVYAPSSPQLSPAISTILMSGYPFLGALCGVLVVMLTFTVLELLAAAYASVFWWKRSTATARHSSSRVGRTGALESTHAHSDGSLLEFLKGEPKVLGAAQVLLALIIAGIGVIFALNYFHFAQRFPLVFLTGYPFWGAFIFIVTGCLTGASSNDKCMGILSVLLIISIAELSIAVTIASFRSNCWANSNEIVFFLPSDATQESELSVPDENAVIQFELQEESTSADSVTNIKPVFFGGYSFFKLRVTKNQFAFHHAGRRGSDSFNTSSLFMEDERQKYVPQTASLYGEDVEAKHSPPVLEEESPEIMMNTEPLKDEDLHAAITQSPEEKTPLLQDQASKLQLFPSYSVKSVHSLLLQDLPSQASRAETSPEQDLLSEASSHGITSQDKQSQGISLQNTQSHDMLSDYLPAPDMPAQDLPFQRQALPLQAIPFGATSLLSVQPPTMQHLDQRSLDFQLHNVQSQEQRAVRLSYQDIKSEVMLMTEEWKPGEELQSRRPSKQHSQLQQSKGCPCARQKAPDMYSQDQPPPRRKSLDKHIRGWLSPKKQYIDKEIQAVQILFGVMNFSFGIVLLFTLEDPYPRFPFIFISGYPFWSSVLVTLSRIMSALSALAAAAGIFLLVIGFLIDRDFLCGYAGEVSECYAVTTLFIEKPDRIVDPLVPRNHNHASEAIYNTNCREGRVLHSWALRALWKLRKFKDV</sequence>
<keyword evidence="3 7" id="KW-0812">Transmembrane</keyword>